<dbReference type="EMBL" id="JAAIJR010000051">
    <property type="protein sequence ID" value="NEX21337.1"/>
    <property type="molecule type" value="Genomic_DNA"/>
</dbReference>
<gene>
    <name evidence="1" type="ORF">G3480_13615</name>
</gene>
<dbReference type="AlphaFoldDB" id="A0A6P1DSR3"/>
<comment type="caution">
    <text evidence="1">The sequence shown here is derived from an EMBL/GenBank/DDBJ whole genome shotgun (WGS) entry which is preliminary data.</text>
</comment>
<sequence length="47" mass="5302">MRGAPKAAQSARMERADYGLDIPQGHVVQIDFFDDEQDNHELESLSI</sequence>
<proteinExistence type="predicted"/>
<keyword evidence="2" id="KW-1185">Reference proteome</keyword>
<accession>A0A6P1DSR3</accession>
<name>A0A6P1DSR3_9GAMM</name>
<evidence type="ECO:0000313" key="2">
    <source>
        <dbReference type="Proteomes" id="UP000471640"/>
    </source>
</evidence>
<organism evidence="1 2">
    <name type="scientific">Thiorhodococcus mannitoliphagus</name>
    <dbReference type="NCBI Taxonomy" id="329406"/>
    <lineage>
        <taxon>Bacteria</taxon>
        <taxon>Pseudomonadati</taxon>
        <taxon>Pseudomonadota</taxon>
        <taxon>Gammaproteobacteria</taxon>
        <taxon>Chromatiales</taxon>
        <taxon>Chromatiaceae</taxon>
        <taxon>Thiorhodococcus</taxon>
    </lineage>
</organism>
<protein>
    <submittedName>
        <fullName evidence="1">Uncharacterized protein</fullName>
    </submittedName>
</protein>
<reference evidence="2" key="1">
    <citation type="journal article" date="2020" name="Microbiol. Resour. Announc.">
        <title>Draft Genome Sequences of Thiorhodococcus mannitoliphagus and Thiorhodococcus minor, Purple Sulfur Photosynthetic Bacteria in the Gammaproteobacterial Family Chromatiaceae.</title>
        <authorList>
            <person name="Aviles F.A."/>
            <person name="Meyer T.E."/>
            <person name="Kyndt J.A."/>
        </authorList>
    </citation>
    <scope>NUCLEOTIDE SEQUENCE [LARGE SCALE GENOMIC DNA]</scope>
    <source>
        <strain evidence="2">DSM 18266</strain>
    </source>
</reference>
<reference evidence="1 2" key="2">
    <citation type="submission" date="2020-02" db="EMBL/GenBank/DDBJ databases">
        <title>Genome sequences of Thiorhodococcus mannitoliphagus and Thiorhodococcus minor, purple sulfur photosynthetic bacteria in the gammaproteobacterial family, Chromatiaceae.</title>
        <authorList>
            <person name="Aviles F.A."/>
            <person name="Meyer T.E."/>
            <person name="Kyndt J.A."/>
        </authorList>
    </citation>
    <scope>NUCLEOTIDE SEQUENCE [LARGE SCALE GENOMIC DNA]</scope>
    <source>
        <strain evidence="1 2">DSM 18266</strain>
    </source>
</reference>
<dbReference type="RefSeq" id="WP_164654439.1">
    <property type="nucleotide sequence ID" value="NZ_JAAIJR010000051.1"/>
</dbReference>
<evidence type="ECO:0000313" key="1">
    <source>
        <dbReference type="EMBL" id="NEX21337.1"/>
    </source>
</evidence>
<dbReference type="Proteomes" id="UP000471640">
    <property type="component" value="Unassembled WGS sequence"/>
</dbReference>